<accession>A0ABN9Y8L5</accession>
<proteinExistence type="predicted"/>
<comment type="caution">
    <text evidence="2">The sequence shown here is derived from an EMBL/GenBank/DDBJ whole genome shotgun (WGS) entry which is preliminary data.</text>
</comment>
<dbReference type="EMBL" id="CAUYUJ010021932">
    <property type="protein sequence ID" value="CAK0907877.1"/>
    <property type="molecule type" value="Genomic_DNA"/>
</dbReference>
<sequence length="127" mass="13081">MKAAGSADPIPPMCRPHGQAKCNLGKAASTAASSSEAAEVGSAGHRHVESSVLQGHPDRAGCGATAAPPTRLPLRRERRRLRPRGRERVRRGALLELPGSCVGAGPLAHRALVRAGPEGSAFVLSPS</sequence>
<name>A0ABN9Y8L5_9DINO</name>
<keyword evidence="3" id="KW-1185">Reference proteome</keyword>
<protein>
    <submittedName>
        <fullName evidence="2">Uncharacterized protein</fullName>
    </submittedName>
</protein>
<evidence type="ECO:0000256" key="1">
    <source>
        <dbReference type="SAM" id="MobiDB-lite"/>
    </source>
</evidence>
<dbReference type="Proteomes" id="UP001189429">
    <property type="component" value="Unassembled WGS sequence"/>
</dbReference>
<gene>
    <name evidence="2" type="ORF">PCOR1329_LOCUS82755</name>
</gene>
<feature type="compositionally biased region" description="Low complexity" evidence="1">
    <location>
        <begin position="27"/>
        <end position="43"/>
    </location>
</feature>
<feature type="region of interest" description="Disordered" evidence="1">
    <location>
        <begin position="25"/>
        <end position="87"/>
    </location>
</feature>
<feature type="compositionally biased region" description="Basic residues" evidence="1">
    <location>
        <begin position="76"/>
        <end position="87"/>
    </location>
</feature>
<organism evidence="2 3">
    <name type="scientific">Prorocentrum cordatum</name>
    <dbReference type="NCBI Taxonomy" id="2364126"/>
    <lineage>
        <taxon>Eukaryota</taxon>
        <taxon>Sar</taxon>
        <taxon>Alveolata</taxon>
        <taxon>Dinophyceae</taxon>
        <taxon>Prorocentrales</taxon>
        <taxon>Prorocentraceae</taxon>
        <taxon>Prorocentrum</taxon>
    </lineage>
</organism>
<reference evidence="2" key="1">
    <citation type="submission" date="2023-10" db="EMBL/GenBank/DDBJ databases">
        <authorList>
            <person name="Chen Y."/>
            <person name="Shah S."/>
            <person name="Dougan E. K."/>
            <person name="Thang M."/>
            <person name="Chan C."/>
        </authorList>
    </citation>
    <scope>NUCLEOTIDE SEQUENCE [LARGE SCALE GENOMIC DNA]</scope>
</reference>
<evidence type="ECO:0000313" key="2">
    <source>
        <dbReference type="EMBL" id="CAK0907877.1"/>
    </source>
</evidence>
<evidence type="ECO:0000313" key="3">
    <source>
        <dbReference type="Proteomes" id="UP001189429"/>
    </source>
</evidence>